<keyword evidence="5" id="KW-0234">DNA repair</keyword>
<gene>
    <name evidence="7" type="ORF">ACED39_19840</name>
</gene>
<dbReference type="InterPro" id="IPR004603">
    <property type="entry name" value="DNA_mismatch_endonuc_vsr"/>
</dbReference>
<dbReference type="Proteomes" id="UP001569151">
    <property type="component" value="Unassembled WGS sequence"/>
</dbReference>
<proteinExistence type="inferred from homology"/>
<accession>A0ABV4MN67</accession>
<comment type="similarity">
    <text evidence="6">Belongs to the Vsr family.</text>
</comment>
<evidence type="ECO:0000256" key="6">
    <source>
        <dbReference type="ARBA" id="ARBA00029466"/>
    </source>
</evidence>
<evidence type="ECO:0000256" key="1">
    <source>
        <dbReference type="ARBA" id="ARBA00022722"/>
    </source>
</evidence>
<dbReference type="SUPFAM" id="SSF52980">
    <property type="entry name" value="Restriction endonuclease-like"/>
    <property type="match status" value="1"/>
</dbReference>
<keyword evidence="1" id="KW-0540">Nuclease</keyword>
<dbReference type="NCBIfam" id="TIGR00632">
    <property type="entry name" value="vsr"/>
    <property type="match status" value="1"/>
</dbReference>
<dbReference type="EMBL" id="JBGOOS010000041">
    <property type="protein sequence ID" value="MEZ8211023.1"/>
    <property type="molecule type" value="Genomic_DNA"/>
</dbReference>
<evidence type="ECO:0000256" key="2">
    <source>
        <dbReference type="ARBA" id="ARBA00022759"/>
    </source>
</evidence>
<evidence type="ECO:0000313" key="7">
    <source>
        <dbReference type="EMBL" id="MEZ8211023.1"/>
    </source>
</evidence>
<dbReference type="RefSeq" id="WP_343377215.1">
    <property type="nucleotide sequence ID" value="NZ_JBGOOF010000041.1"/>
</dbReference>
<dbReference type="Gene3D" id="3.40.960.10">
    <property type="entry name" value="VSR Endonuclease"/>
    <property type="match status" value="1"/>
</dbReference>
<sequence length="171" mass="19784">MADVHSPEIRRKNMSAIKARDTSPEIKLRKALHHRGIRYRICPAELPGKPDLYLPKYNAVIQVNGCFWHAHNCELFKTPATRKAFWIKKLSQNIERDRKNIEHLHNKRLRVLIVWECAMKGKNRLPDDLLVTLAIAWLKSGSLTGVISNKGLEYHQSIEPLLTGTYKLDQQ</sequence>
<keyword evidence="4" id="KW-0378">Hydrolase</keyword>
<dbReference type="GO" id="GO:0004519">
    <property type="term" value="F:endonuclease activity"/>
    <property type="evidence" value="ECO:0007669"/>
    <property type="project" value="UniProtKB-KW"/>
</dbReference>
<comment type="caution">
    <text evidence="7">The sequence shown here is derived from an EMBL/GenBank/DDBJ whole genome shotgun (WGS) entry which is preliminary data.</text>
</comment>
<dbReference type="CDD" id="cd00221">
    <property type="entry name" value="Vsr"/>
    <property type="match status" value="1"/>
</dbReference>
<reference evidence="7 8" key="1">
    <citation type="submission" date="2024-06" db="EMBL/GenBank/DDBJ databases">
        <authorList>
            <person name="Steensen K."/>
            <person name="Seneca J."/>
            <person name="Bartlau N."/>
            <person name="Yu A.X."/>
            <person name="Polz M.F."/>
        </authorList>
    </citation>
    <scope>NUCLEOTIDE SEQUENCE [LARGE SCALE GENOMIC DNA]</scope>
    <source>
        <strain evidence="7 8">1F146</strain>
    </source>
</reference>
<keyword evidence="2 7" id="KW-0255">Endonuclease</keyword>
<evidence type="ECO:0000313" key="8">
    <source>
        <dbReference type="Proteomes" id="UP001569151"/>
    </source>
</evidence>
<keyword evidence="3" id="KW-0227">DNA damage</keyword>
<evidence type="ECO:0000256" key="5">
    <source>
        <dbReference type="ARBA" id="ARBA00023204"/>
    </source>
</evidence>
<protein>
    <submittedName>
        <fullName evidence="7">Very short patch repair endonuclease</fullName>
    </submittedName>
</protein>
<name>A0ABV4MN67_9VIBR</name>
<evidence type="ECO:0000256" key="3">
    <source>
        <dbReference type="ARBA" id="ARBA00022763"/>
    </source>
</evidence>
<dbReference type="Pfam" id="PF03852">
    <property type="entry name" value="Vsr"/>
    <property type="match status" value="1"/>
</dbReference>
<evidence type="ECO:0000256" key="4">
    <source>
        <dbReference type="ARBA" id="ARBA00022801"/>
    </source>
</evidence>
<dbReference type="InterPro" id="IPR011335">
    <property type="entry name" value="Restrct_endonuc-II-like"/>
</dbReference>
<keyword evidence="8" id="KW-1185">Reference proteome</keyword>
<organism evidence="7 8">
    <name type="scientific">Vibrio bivalvicida</name>
    <dbReference type="NCBI Taxonomy" id="1276888"/>
    <lineage>
        <taxon>Bacteria</taxon>
        <taxon>Pseudomonadati</taxon>
        <taxon>Pseudomonadota</taxon>
        <taxon>Gammaproteobacteria</taxon>
        <taxon>Vibrionales</taxon>
        <taxon>Vibrionaceae</taxon>
        <taxon>Vibrio</taxon>
        <taxon>Vibrio oreintalis group</taxon>
    </lineage>
</organism>